<comment type="subcellular location">
    <subcellularLocation>
        <location evidence="1">Membrane</location>
        <topology evidence="1">Multi-pass membrane protein</topology>
    </subcellularLocation>
</comment>
<keyword evidence="5 6" id="KW-0472">Membrane</keyword>
<feature type="transmembrane region" description="Helical" evidence="6">
    <location>
        <begin position="238"/>
        <end position="256"/>
    </location>
</feature>
<keyword evidence="3 6" id="KW-0812">Transmembrane</keyword>
<protein>
    <submittedName>
        <fullName evidence="8">Major facilitator superfamily domain-containing protein 6</fullName>
    </submittedName>
</protein>
<evidence type="ECO:0000256" key="1">
    <source>
        <dbReference type="ARBA" id="ARBA00004141"/>
    </source>
</evidence>
<dbReference type="GO" id="GO:0016020">
    <property type="term" value="C:membrane"/>
    <property type="evidence" value="ECO:0007669"/>
    <property type="project" value="UniProtKB-SubCell"/>
</dbReference>
<feature type="transmembrane region" description="Helical" evidence="6">
    <location>
        <begin position="309"/>
        <end position="330"/>
    </location>
</feature>
<dbReference type="InterPro" id="IPR051717">
    <property type="entry name" value="MFS_MFSD6"/>
</dbReference>
<reference evidence="8" key="1">
    <citation type="journal article" date="2014" name="PLoS ONE">
        <title>Transcriptome-Based Identification of ABC Transporters in the Western Tarnished Plant Bug Lygus hesperus.</title>
        <authorList>
            <person name="Hull J.J."/>
            <person name="Chaney K."/>
            <person name="Geib S.M."/>
            <person name="Fabrick J.A."/>
            <person name="Brent C.S."/>
            <person name="Walsh D."/>
            <person name="Lavine L.C."/>
        </authorList>
    </citation>
    <scope>NUCLEOTIDE SEQUENCE</scope>
</reference>
<accession>A0A0A9VSM2</accession>
<dbReference type="AlphaFoldDB" id="A0A0A9VSM2"/>
<evidence type="ECO:0000256" key="4">
    <source>
        <dbReference type="ARBA" id="ARBA00022989"/>
    </source>
</evidence>
<evidence type="ECO:0000256" key="5">
    <source>
        <dbReference type="ARBA" id="ARBA00023136"/>
    </source>
</evidence>
<dbReference type="InterPro" id="IPR024989">
    <property type="entry name" value="MFS_assoc_dom"/>
</dbReference>
<feature type="transmembrane region" description="Helical" evidence="6">
    <location>
        <begin position="523"/>
        <end position="545"/>
    </location>
</feature>
<feature type="transmembrane region" description="Helical" evidence="6">
    <location>
        <begin position="358"/>
        <end position="384"/>
    </location>
</feature>
<dbReference type="InterPro" id="IPR036259">
    <property type="entry name" value="MFS_trans_sf"/>
</dbReference>
<gene>
    <name evidence="8" type="primary">Mfsd6_3</name>
    <name evidence="8" type="ORF">CM83_16161</name>
</gene>
<feature type="transmembrane region" description="Helical" evidence="6">
    <location>
        <begin position="432"/>
        <end position="451"/>
    </location>
</feature>
<evidence type="ECO:0000259" key="7">
    <source>
        <dbReference type="Pfam" id="PF12832"/>
    </source>
</evidence>
<dbReference type="PANTHER" id="PTHR16172:SF30">
    <property type="entry name" value="SUGAR BABY, ISOFORM C"/>
    <property type="match status" value="1"/>
</dbReference>
<dbReference type="Gene3D" id="1.20.1250.20">
    <property type="entry name" value="MFS general substrate transporter like domains"/>
    <property type="match status" value="2"/>
</dbReference>
<keyword evidence="4 6" id="KW-1133">Transmembrane helix</keyword>
<feature type="transmembrane region" description="Helical" evidence="6">
    <location>
        <begin position="489"/>
        <end position="511"/>
    </location>
</feature>
<dbReference type="PANTHER" id="PTHR16172">
    <property type="entry name" value="MAJOR FACILITATOR SUPERFAMILY DOMAIN-CONTAINING PROTEIN 6-LIKE"/>
    <property type="match status" value="1"/>
</dbReference>
<proteinExistence type="inferred from homology"/>
<evidence type="ECO:0000256" key="2">
    <source>
        <dbReference type="ARBA" id="ARBA00005241"/>
    </source>
</evidence>
<feature type="transmembrane region" description="Helical" evidence="6">
    <location>
        <begin position="42"/>
        <end position="60"/>
    </location>
</feature>
<name>A0A0A9VSM2_LYGHE</name>
<evidence type="ECO:0000313" key="8">
    <source>
        <dbReference type="EMBL" id="JAF98260.1"/>
    </source>
</evidence>
<feature type="transmembrane region" description="Helical" evidence="6">
    <location>
        <begin position="277"/>
        <end position="297"/>
    </location>
</feature>
<dbReference type="SUPFAM" id="SSF103473">
    <property type="entry name" value="MFS general substrate transporter"/>
    <property type="match status" value="1"/>
</dbReference>
<dbReference type="Pfam" id="PF12832">
    <property type="entry name" value="MFS_1_like"/>
    <property type="match status" value="1"/>
</dbReference>
<evidence type="ECO:0000256" key="6">
    <source>
        <dbReference type="SAM" id="Phobius"/>
    </source>
</evidence>
<evidence type="ECO:0000256" key="3">
    <source>
        <dbReference type="ARBA" id="ARBA00022692"/>
    </source>
</evidence>
<dbReference type="EMBL" id="GBHO01045343">
    <property type="protein sequence ID" value="JAF98260.1"/>
    <property type="molecule type" value="Transcribed_RNA"/>
</dbReference>
<feature type="domain" description="Major facilitator superfamily associated" evidence="7">
    <location>
        <begin position="11"/>
        <end position="525"/>
    </location>
</feature>
<feature type="transmembrane region" description="Helical" evidence="6">
    <location>
        <begin position="72"/>
        <end position="91"/>
    </location>
</feature>
<sequence length="577" mass="63317">MKVNKNLLPIKAPSFFKNAAAALLMPFVPVIAKDSGFSGSAIGLVLTTVPLLSLVTKPLACAAADRFRAHKIFHLFFLVVNAGFLLLIRALPPLPTDNGVTIKCGDGADVVVTTARSDDECFMGQLRMLMDNVPLPCQMSCNDTQDLVNSLDSHTRYWDVDKSNGELSVGISFPLVKENHQIYMKVDYINTSSQSWLEPSCSSPGEWRCWLSCNNSVIHDIVTKPTVRGTSLFSYSQFWMFVVIVFVAKCSARNLATMGDTICFKLLGGDKQNDVGLQMLWGSASWGLLSVATGFAVDSLSEGKPVRDFTYVYYVTAVLFVLNAAAGLCFDLKEDKTALRSSGIVRDVRQQVFTNPKFLIFLACVVACGASSALIWNYLLWFIVEVAREEGCSDTIWVRTLNGLAICVQCYFGEIPFYILSGRMISKLGHSNCMSLVLLGFGLRFTAYYFLKNPWWILPLEILNGLTFATLNSAMVTYANALAPAGTEATVQGIVSAAFEGIGVSLGAFMGSQVIRSWGVRSLFLAAGLASTTLAVLHTAVQFLWDKREHDTPHLMTYNDRKLPPEQFQIDQGDPTG</sequence>
<organism evidence="8">
    <name type="scientific">Lygus hesperus</name>
    <name type="common">Western plant bug</name>
    <dbReference type="NCBI Taxonomy" id="30085"/>
    <lineage>
        <taxon>Eukaryota</taxon>
        <taxon>Metazoa</taxon>
        <taxon>Ecdysozoa</taxon>
        <taxon>Arthropoda</taxon>
        <taxon>Hexapoda</taxon>
        <taxon>Insecta</taxon>
        <taxon>Pterygota</taxon>
        <taxon>Neoptera</taxon>
        <taxon>Paraneoptera</taxon>
        <taxon>Hemiptera</taxon>
        <taxon>Heteroptera</taxon>
        <taxon>Panheteroptera</taxon>
        <taxon>Cimicomorpha</taxon>
        <taxon>Miridae</taxon>
        <taxon>Mirini</taxon>
        <taxon>Lygus</taxon>
    </lineage>
</organism>
<feature type="transmembrane region" description="Helical" evidence="6">
    <location>
        <begin position="396"/>
        <end position="420"/>
    </location>
</feature>
<reference evidence="8" key="2">
    <citation type="submission" date="2014-07" db="EMBL/GenBank/DDBJ databases">
        <authorList>
            <person name="Hull J."/>
        </authorList>
    </citation>
    <scope>NUCLEOTIDE SEQUENCE</scope>
</reference>
<comment type="similarity">
    <text evidence="2">Belongs to the major facilitator superfamily. MFSD6 family.</text>
</comment>